<dbReference type="InterPro" id="IPR005828">
    <property type="entry name" value="MFS_sugar_transport-like"/>
</dbReference>
<dbReference type="InterPro" id="IPR020846">
    <property type="entry name" value="MFS_dom"/>
</dbReference>
<dbReference type="AlphaFoldDB" id="A0A7Z0D053"/>
<comment type="subcellular location">
    <subcellularLocation>
        <location evidence="1">Cell membrane</location>
        <topology evidence="1">Multi-pass membrane protein</topology>
    </subcellularLocation>
</comment>
<feature type="transmembrane region" description="Helical" evidence="6">
    <location>
        <begin position="322"/>
        <end position="343"/>
    </location>
</feature>
<feature type="transmembrane region" description="Helical" evidence="6">
    <location>
        <begin position="70"/>
        <end position="89"/>
    </location>
</feature>
<keyword evidence="3 6" id="KW-0812">Transmembrane</keyword>
<feature type="transmembrane region" description="Helical" evidence="6">
    <location>
        <begin position="372"/>
        <end position="394"/>
    </location>
</feature>
<feature type="transmembrane region" description="Helical" evidence="6">
    <location>
        <begin position="125"/>
        <end position="146"/>
    </location>
</feature>
<feature type="transmembrane region" description="Helical" evidence="6">
    <location>
        <begin position="158"/>
        <end position="183"/>
    </location>
</feature>
<evidence type="ECO:0000256" key="2">
    <source>
        <dbReference type="ARBA" id="ARBA00022448"/>
    </source>
</evidence>
<name>A0A7Z0D053_9MICO</name>
<dbReference type="Gene3D" id="1.20.1250.20">
    <property type="entry name" value="MFS general substrate transporter like domains"/>
    <property type="match status" value="1"/>
</dbReference>
<gene>
    <name evidence="8" type="ORF">BJY26_001245</name>
</gene>
<evidence type="ECO:0000256" key="1">
    <source>
        <dbReference type="ARBA" id="ARBA00004651"/>
    </source>
</evidence>
<feature type="domain" description="Major facilitator superfamily (MFS) profile" evidence="7">
    <location>
        <begin position="34"/>
        <end position="461"/>
    </location>
</feature>
<dbReference type="RefSeq" id="WP_179426604.1">
    <property type="nucleotide sequence ID" value="NZ_JACBZP010000001.1"/>
</dbReference>
<sequence>MSDTNKNSDDTRLVYDQLTTAVDGIRFQRNHVLILLLVGFGMLFDAIEQYNVGYAGPFLMDNWDISTAQVGLLTTATFGGLAVGSIIAGISSDLYGRRITYMYNLLLFTVGGLVSAFAPNYDFLLVARVAVGLGLGGEMSAALTLVSEVTPTRARGTALGWVNISAGGIGIFVAGGLATLILGPLSPFLGGDSTAWRYLLGILIIPALFVFYFRRYLPETPRFLVSTGQIGRANRVLSQLATGKLHPVKNLNITRYISGEEGKTLTREKVRISEMFKGGLLRRTVVLWILEITTFPAQVAVTSLMPSILVSRGISKDFSLTFASLINVGSLAGAILAATFAFYFPRRLVFVGCAIVAIITSVGFGFSASSIAMIVFGMLASLAYMILNTSVWLYNPEIYPTRLRGIGTGVGTAIGLAAASIFPAFAGRLIDKDLSSTLFVIIAVMYAVFAIAAIFGPETHKKSLEQIASDA</sequence>
<evidence type="ECO:0000259" key="7">
    <source>
        <dbReference type="PROSITE" id="PS50850"/>
    </source>
</evidence>
<dbReference type="EMBL" id="JACBZP010000001">
    <property type="protein sequence ID" value="NYI66939.1"/>
    <property type="molecule type" value="Genomic_DNA"/>
</dbReference>
<accession>A0A7Z0D053</accession>
<feature type="transmembrane region" description="Helical" evidence="6">
    <location>
        <begin position="32"/>
        <end position="50"/>
    </location>
</feature>
<dbReference type="PROSITE" id="PS50850">
    <property type="entry name" value="MFS"/>
    <property type="match status" value="1"/>
</dbReference>
<evidence type="ECO:0000256" key="3">
    <source>
        <dbReference type="ARBA" id="ARBA00022692"/>
    </source>
</evidence>
<dbReference type="PANTHER" id="PTHR23511">
    <property type="entry name" value="SYNAPTIC VESICLE GLYCOPROTEIN 2"/>
    <property type="match status" value="1"/>
</dbReference>
<feature type="transmembrane region" description="Helical" evidence="6">
    <location>
        <begin position="438"/>
        <end position="456"/>
    </location>
</feature>
<proteinExistence type="predicted"/>
<feature type="transmembrane region" description="Helical" evidence="6">
    <location>
        <begin position="285"/>
        <end position="310"/>
    </location>
</feature>
<evidence type="ECO:0000256" key="4">
    <source>
        <dbReference type="ARBA" id="ARBA00022989"/>
    </source>
</evidence>
<keyword evidence="4 6" id="KW-1133">Transmembrane helix</keyword>
<feature type="transmembrane region" description="Helical" evidence="6">
    <location>
        <begin position="406"/>
        <end position="426"/>
    </location>
</feature>
<dbReference type="PANTHER" id="PTHR23511:SF34">
    <property type="entry name" value="SYNAPTIC VESICLE GLYCOPROTEIN 2"/>
    <property type="match status" value="1"/>
</dbReference>
<comment type="caution">
    <text evidence="8">The sequence shown here is derived from an EMBL/GenBank/DDBJ whole genome shotgun (WGS) entry which is preliminary data.</text>
</comment>
<dbReference type="InterPro" id="IPR036259">
    <property type="entry name" value="MFS_trans_sf"/>
</dbReference>
<dbReference type="GO" id="GO:0022857">
    <property type="term" value="F:transmembrane transporter activity"/>
    <property type="evidence" value="ECO:0007669"/>
    <property type="project" value="InterPro"/>
</dbReference>
<keyword evidence="9" id="KW-1185">Reference proteome</keyword>
<dbReference type="Proteomes" id="UP000539111">
    <property type="component" value="Unassembled WGS sequence"/>
</dbReference>
<protein>
    <submittedName>
        <fullName evidence="8">Putative MFS transporter</fullName>
    </submittedName>
</protein>
<organism evidence="8 9">
    <name type="scientific">Spelaeicoccus albus</name>
    <dbReference type="NCBI Taxonomy" id="1280376"/>
    <lineage>
        <taxon>Bacteria</taxon>
        <taxon>Bacillati</taxon>
        <taxon>Actinomycetota</taxon>
        <taxon>Actinomycetes</taxon>
        <taxon>Micrococcales</taxon>
        <taxon>Brevibacteriaceae</taxon>
        <taxon>Spelaeicoccus</taxon>
    </lineage>
</organism>
<evidence type="ECO:0000256" key="5">
    <source>
        <dbReference type="ARBA" id="ARBA00023136"/>
    </source>
</evidence>
<dbReference type="SUPFAM" id="SSF103473">
    <property type="entry name" value="MFS general substrate transporter"/>
    <property type="match status" value="1"/>
</dbReference>
<dbReference type="Pfam" id="PF00083">
    <property type="entry name" value="Sugar_tr"/>
    <property type="match status" value="1"/>
</dbReference>
<evidence type="ECO:0000256" key="6">
    <source>
        <dbReference type="SAM" id="Phobius"/>
    </source>
</evidence>
<evidence type="ECO:0000313" key="8">
    <source>
        <dbReference type="EMBL" id="NYI66939.1"/>
    </source>
</evidence>
<dbReference type="GO" id="GO:0005886">
    <property type="term" value="C:plasma membrane"/>
    <property type="evidence" value="ECO:0007669"/>
    <property type="project" value="UniProtKB-SubCell"/>
</dbReference>
<feature type="transmembrane region" description="Helical" evidence="6">
    <location>
        <begin position="348"/>
        <end position="366"/>
    </location>
</feature>
<evidence type="ECO:0000313" key="9">
    <source>
        <dbReference type="Proteomes" id="UP000539111"/>
    </source>
</evidence>
<feature type="transmembrane region" description="Helical" evidence="6">
    <location>
        <begin position="101"/>
        <end position="119"/>
    </location>
</feature>
<feature type="transmembrane region" description="Helical" evidence="6">
    <location>
        <begin position="195"/>
        <end position="213"/>
    </location>
</feature>
<reference evidence="8 9" key="1">
    <citation type="submission" date="2020-07" db="EMBL/GenBank/DDBJ databases">
        <title>Sequencing the genomes of 1000 actinobacteria strains.</title>
        <authorList>
            <person name="Klenk H.-P."/>
        </authorList>
    </citation>
    <scope>NUCLEOTIDE SEQUENCE [LARGE SCALE GENOMIC DNA]</scope>
    <source>
        <strain evidence="8 9">DSM 26341</strain>
    </source>
</reference>
<keyword evidence="5 6" id="KW-0472">Membrane</keyword>
<keyword evidence="2" id="KW-0813">Transport</keyword>